<dbReference type="PANTHER" id="PTHR30483">
    <property type="entry name" value="LEUCINE-SPECIFIC-BINDING PROTEIN"/>
    <property type="match status" value="1"/>
</dbReference>
<evidence type="ECO:0000313" key="6">
    <source>
        <dbReference type="EMBL" id="ONH24069.1"/>
    </source>
</evidence>
<dbReference type="SUPFAM" id="SSF53822">
    <property type="entry name" value="Periplasmic binding protein-like I"/>
    <property type="match status" value="1"/>
</dbReference>
<dbReference type="PANTHER" id="PTHR30483:SF6">
    <property type="entry name" value="PERIPLASMIC BINDING PROTEIN OF ABC TRANSPORTER FOR NATURAL AMINO ACIDS"/>
    <property type="match status" value="1"/>
</dbReference>
<dbReference type="OrthoDB" id="3205739at2"/>
<evidence type="ECO:0000256" key="2">
    <source>
        <dbReference type="ARBA" id="ARBA00022729"/>
    </source>
</evidence>
<proteinExistence type="inferred from homology"/>
<evidence type="ECO:0000259" key="5">
    <source>
        <dbReference type="Pfam" id="PF13458"/>
    </source>
</evidence>
<accession>A0A1V2I2A1</accession>
<dbReference type="EMBL" id="MOMC01000075">
    <property type="protein sequence ID" value="ONH24069.1"/>
    <property type="molecule type" value="Genomic_DNA"/>
</dbReference>
<comment type="caution">
    <text evidence="6">The sequence shown here is derived from an EMBL/GenBank/DDBJ whole genome shotgun (WGS) entry which is preliminary data.</text>
</comment>
<keyword evidence="2 4" id="KW-0732">Signal</keyword>
<dbReference type="InterPro" id="IPR051010">
    <property type="entry name" value="BCAA_transport"/>
</dbReference>
<evidence type="ECO:0000256" key="3">
    <source>
        <dbReference type="SAM" id="MobiDB-lite"/>
    </source>
</evidence>
<reference evidence="7" key="1">
    <citation type="submission" date="2016-10" db="EMBL/GenBank/DDBJ databases">
        <title>Frankia sp. NRRL B-16386 Genome sequencing.</title>
        <authorList>
            <person name="Ghodhbane-Gtari F."/>
            <person name="Swanson E."/>
            <person name="Gueddou A."/>
            <person name="Hezbri K."/>
            <person name="Ktari K."/>
            <person name="Nouioui I."/>
            <person name="Morris K."/>
            <person name="Simpson S."/>
            <person name="Abebe-Akele F."/>
            <person name="Thomas K."/>
            <person name="Gtari M."/>
            <person name="Tisa L.S."/>
        </authorList>
    </citation>
    <scope>NUCLEOTIDE SEQUENCE [LARGE SCALE GENOMIC DNA]</scope>
    <source>
        <strain evidence="7">NRRL B-16386</strain>
    </source>
</reference>
<keyword evidence="7" id="KW-1185">Reference proteome</keyword>
<sequence length="417" mass="43204">MPRTRPRSAGRPAARLPRKQLAAVLLGVTLAVAACGGGSSDSDKPDAGGATAPKPTGAPIKLGLMTGIQTDAVSQPWVAQAAKIAAAAVNADGGILGRPVEIDVCDDHSTPQGASVCAQKLLVEDKVLMMSGDDGTQEPSLLPTLDTANTISWASLGAASPSLQNPRVYVLEPVLVGYRILPQMLPASSKHVAYVSADSAVAQSSAKVSASYYPPSVTVDQVKLGLTATDFQPTCLQIKQSGADTAVAAINPRQLAPLIQTCNQIGLTKLMWALPSIVLTPQVVETVTNLKQPNLVVLAFGEGAIGAFNDDVAKYAKQVGGITNTIGDSAINAWLSVKLLADIIPKVGVVDAVKIREYLDKQTALDTQGATAPIDFTSPGVTGIPRVKNQSASQGEIKDGKLVVTVEKPFIVGKPQQ</sequence>
<gene>
    <name evidence="6" type="ORF">BL253_31145</name>
</gene>
<feature type="compositionally biased region" description="Low complexity" evidence="3">
    <location>
        <begin position="47"/>
        <end position="56"/>
    </location>
</feature>
<dbReference type="PROSITE" id="PS51257">
    <property type="entry name" value="PROKAR_LIPOPROTEIN"/>
    <property type="match status" value="1"/>
</dbReference>
<protein>
    <recommendedName>
        <fullName evidence="5">Leucine-binding protein domain-containing protein</fullName>
    </recommendedName>
</protein>
<dbReference type="Gene3D" id="3.40.50.2300">
    <property type="match status" value="2"/>
</dbReference>
<evidence type="ECO:0000256" key="1">
    <source>
        <dbReference type="ARBA" id="ARBA00010062"/>
    </source>
</evidence>
<name>A0A1V2I2A1_9ACTN</name>
<comment type="similarity">
    <text evidence="1">Belongs to the leucine-binding protein family.</text>
</comment>
<dbReference type="InterPro" id="IPR028082">
    <property type="entry name" value="Peripla_BP_I"/>
</dbReference>
<evidence type="ECO:0000256" key="4">
    <source>
        <dbReference type="SAM" id="SignalP"/>
    </source>
</evidence>
<feature type="domain" description="Leucine-binding protein" evidence="5">
    <location>
        <begin position="62"/>
        <end position="379"/>
    </location>
</feature>
<organism evidence="6 7">
    <name type="scientific">Pseudofrankia asymbiotica</name>
    <dbReference type="NCBI Taxonomy" id="1834516"/>
    <lineage>
        <taxon>Bacteria</taxon>
        <taxon>Bacillati</taxon>
        <taxon>Actinomycetota</taxon>
        <taxon>Actinomycetes</taxon>
        <taxon>Frankiales</taxon>
        <taxon>Frankiaceae</taxon>
        <taxon>Pseudofrankia</taxon>
    </lineage>
</organism>
<dbReference type="InterPro" id="IPR028081">
    <property type="entry name" value="Leu-bd"/>
</dbReference>
<feature type="region of interest" description="Disordered" evidence="3">
    <location>
        <begin position="37"/>
        <end position="56"/>
    </location>
</feature>
<dbReference type="STRING" id="1834516.BL253_31145"/>
<feature type="signal peptide" evidence="4">
    <location>
        <begin position="1"/>
        <end position="33"/>
    </location>
</feature>
<feature type="chain" id="PRO_5012030482" description="Leucine-binding protein domain-containing protein" evidence="4">
    <location>
        <begin position="34"/>
        <end position="417"/>
    </location>
</feature>
<dbReference type="Pfam" id="PF13458">
    <property type="entry name" value="Peripla_BP_6"/>
    <property type="match status" value="1"/>
</dbReference>
<evidence type="ECO:0000313" key="7">
    <source>
        <dbReference type="Proteomes" id="UP000188929"/>
    </source>
</evidence>
<dbReference type="Proteomes" id="UP000188929">
    <property type="component" value="Unassembled WGS sequence"/>
</dbReference>
<dbReference type="AlphaFoldDB" id="A0A1V2I2A1"/>